<keyword evidence="11" id="KW-0812">Transmembrane</keyword>
<evidence type="ECO:0000256" key="10">
    <source>
        <dbReference type="PIRSR" id="PIRSR625705-1"/>
    </source>
</evidence>
<protein>
    <recommendedName>
        <fullName evidence="8">Beta-hexosaminidase</fullName>
        <ecNumber evidence="3">3.2.1.52</ecNumber>
    </recommendedName>
    <alternativeName>
        <fullName evidence="9">Beta-N-acetylglucosaminidase</fullName>
    </alternativeName>
</protein>
<dbReference type="CDD" id="cd06562">
    <property type="entry name" value="GH20_HexA_HexB-like"/>
    <property type="match status" value="1"/>
</dbReference>
<evidence type="ECO:0000256" key="7">
    <source>
        <dbReference type="ARBA" id="ARBA00023295"/>
    </source>
</evidence>
<dbReference type="AlphaFoldDB" id="A0AAN6BRQ1"/>
<dbReference type="InterPro" id="IPR025509">
    <property type="entry name" value="DUF4396"/>
</dbReference>
<comment type="caution">
    <text evidence="15">The sequence shown here is derived from an EMBL/GenBank/DDBJ whole genome shotgun (WGS) entry which is preliminary data.</text>
</comment>
<dbReference type="Pfam" id="PF14342">
    <property type="entry name" value="DUF4396"/>
    <property type="match status" value="1"/>
</dbReference>
<feature type="transmembrane region" description="Helical" evidence="11">
    <location>
        <begin position="138"/>
        <end position="157"/>
    </location>
</feature>
<evidence type="ECO:0000259" key="12">
    <source>
        <dbReference type="Pfam" id="PF00728"/>
    </source>
</evidence>
<dbReference type="EMBL" id="JAAAPU010000028">
    <property type="protein sequence ID" value="KAF4206540.1"/>
    <property type="molecule type" value="Genomic_DNA"/>
</dbReference>
<dbReference type="InterPro" id="IPR015883">
    <property type="entry name" value="Glyco_hydro_20_cat"/>
</dbReference>
<dbReference type="InterPro" id="IPR025705">
    <property type="entry name" value="Beta_hexosaminidase_sua/sub"/>
</dbReference>
<dbReference type="PANTHER" id="PTHR22600:SF26">
    <property type="entry name" value="BETA-N-ACETYLHEXOSAMINIDASE"/>
    <property type="match status" value="1"/>
</dbReference>
<dbReference type="GO" id="GO:0016020">
    <property type="term" value="C:membrane"/>
    <property type="evidence" value="ECO:0007669"/>
    <property type="project" value="TreeGrafter"/>
</dbReference>
<dbReference type="SUPFAM" id="SSF51445">
    <property type="entry name" value="(Trans)glycosidases"/>
    <property type="match status" value="1"/>
</dbReference>
<evidence type="ECO:0000256" key="5">
    <source>
        <dbReference type="ARBA" id="ARBA00022801"/>
    </source>
</evidence>
<dbReference type="PRINTS" id="PR00738">
    <property type="entry name" value="GLHYDRLASE20"/>
</dbReference>
<feature type="domain" description="Beta-hexosaminidase eukaryotic type N-terminal" evidence="14">
    <location>
        <begin position="255"/>
        <end position="391"/>
    </location>
</feature>
<dbReference type="Pfam" id="PF00728">
    <property type="entry name" value="Glyco_hydro_20"/>
    <property type="match status" value="1"/>
</dbReference>
<feature type="transmembrane region" description="Helical" evidence="11">
    <location>
        <begin position="177"/>
        <end position="201"/>
    </location>
</feature>
<keyword evidence="5" id="KW-0378">Hydrolase</keyword>
<feature type="transmembrane region" description="Helical" evidence="11">
    <location>
        <begin position="222"/>
        <end position="245"/>
    </location>
</feature>
<organism evidence="15 16">
    <name type="scientific">Aspergillus lentulus</name>
    <dbReference type="NCBI Taxonomy" id="293939"/>
    <lineage>
        <taxon>Eukaryota</taxon>
        <taxon>Fungi</taxon>
        <taxon>Dikarya</taxon>
        <taxon>Ascomycota</taxon>
        <taxon>Pezizomycotina</taxon>
        <taxon>Eurotiomycetes</taxon>
        <taxon>Eurotiomycetidae</taxon>
        <taxon>Eurotiales</taxon>
        <taxon>Aspergillaceae</taxon>
        <taxon>Aspergillus</taxon>
        <taxon>Aspergillus subgen. Fumigati</taxon>
    </lineage>
</organism>
<dbReference type="PANTHER" id="PTHR22600">
    <property type="entry name" value="BETA-HEXOSAMINIDASE"/>
    <property type="match status" value="1"/>
</dbReference>
<dbReference type="GO" id="GO:0005975">
    <property type="term" value="P:carbohydrate metabolic process"/>
    <property type="evidence" value="ECO:0007669"/>
    <property type="project" value="InterPro"/>
</dbReference>
<evidence type="ECO:0000256" key="11">
    <source>
        <dbReference type="SAM" id="Phobius"/>
    </source>
</evidence>
<dbReference type="Proteomes" id="UP000649114">
    <property type="component" value="Unassembled WGS sequence"/>
</dbReference>
<keyword evidence="7" id="KW-0326">Glycosidase</keyword>
<evidence type="ECO:0000259" key="14">
    <source>
        <dbReference type="Pfam" id="PF14845"/>
    </source>
</evidence>
<evidence type="ECO:0000313" key="16">
    <source>
        <dbReference type="Proteomes" id="UP000649114"/>
    </source>
</evidence>
<reference evidence="15" key="2">
    <citation type="submission" date="2020-04" db="EMBL/GenBank/DDBJ databases">
        <authorList>
            <person name="Santos R.A.C."/>
            <person name="Steenwyk J.L."/>
            <person name="Rivero-Menendez O."/>
            <person name="Mead M.E."/>
            <person name="Silva L.P."/>
            <person name="Bastos R.W."/>
            <person name="Alastruey-Izquierdo A."/>
            <person name="Goldman G.H."/>
            <person name="Rokas A."/>
        </authorList>
    </citation>
    <scope>NUCLEOTIDE SEQUENCE</scope>
    <source>
        <strain evidence="15">CNM-CM8927</strain>
    </source>
</reference>
<dbReference type="EC" id="3.2.1.52" evidence="3"/>
<keyword evidence="4" id="KW-0732">Signal</keyword>
<feature type="domain" description="Glycoside hydrolase family 20 catalytic" evidence="12">
    <location>
        <begin position="414"/>
        <end position="776"/>
    </location>
</feature>
<evidence type="ECO:0000256" key="6">
    <source>
        <dbReference type="ARBA" id="ARBA00023180"/>
    </source>
</evidence>
<proteinExistence type="inferred from homology"/>
<dbReference type="SUPFAM" id="SSF55545">
    <property type="entry name" value="beta-N-acetylhexosaminidase-like domain"/>
    <property type="match status" value="1"/>
</dbReference>
<feature type="transmembrane region" description="Helical" evidence="11">
    <location>
        <begin position="102"/>
        <end position="126"/>
    </location>
</feature>
<evidence type="ECO:0000256" key="9">
    <source>
        <dbReference type="ARBA" id="ARBA00082445"/>
    </source>
</evidence>
<keyword evidence="11" id="KW-0472">Membrane</keyword>
<evidence type="ECO:0000256" key="8">
    <source>
        <dbReference type="ARBA" id="ARBA00069407"/>
    </source>
</evidence>
<dbReference type="Gene3D" id="3.20.20.80">
    <property type="entry name" value="Glycosidases"/>
    <property type="match status" value="1"/>
</dbReference>
<evidence type="ECO:0000259" key="13">
    <source>
        <dbReference type="Pfam" id="PF14342"/>
    </source>
</evidence>
<evidence type="ECO:0000256" key="3">
    <source>
        <dbReference type="ARBA" id="ARBA00012663"/>
    </source>
</evidence>
<dbReference type="FunFam" id="3.20.20.80:FF:000063">
    <property type="entry name" value="Beta-hexosaminidase"/>
    <property type="match status" value="1"/>
</dbReference>
<name>A0AAN6BRQ1_ASPLE</name>
<comment type="catalytic activity">
    <reaction evidence="1">
        <text>Hydrolysis of terminal non-reducing N-acetyl-D-hexosamine residues in N-acetyl-beta-D-hexosaminides.</text>
        <dbReference type="EC" id="3.2.1.52"/>
    </reaction>
</comment>
<dbReference type="InterPro" id="IPR029019">
    <property type="entry name" value="HEX_eukaryotic_N"/>
</dbReference>
<evidence type="ECO:0000256" key="4">
    <source>
        <dbReference type="ARBA" id="ARBA00022729"/>
    </source>
</evidence>
<feature type="active site" description="Proton donor" evidence="10">
    <location>
        <position position="578"/>
    </location>
</feature>
<dbReference type="Gene3D" id="3.30.379.10">
    <property type="entry name" value="Chitobiase/beta-hexosaminidase domain 2-like"/>
    <property type="match status" value="1"/>
</dbReference>
<dbReference type="InterPro" id="IPR029018">
    <property type="entry name" value="Hex-like_dom2"/>
</dbReference>
<comment type="similarity">
    <text evidence="2">Belongs to the glycosyl hydrolase 20 family.</text>
</comment>
<dbReference type="GO" id="GO:0030203">
    <property type="term" value="P:glycosaminoglycan metabolic process"/>
    <property type="evidence" value="ECO:0007669"/>
    <property type="project" value="TreeGrafter"/>
</dbReference>
<evidence type="ECO:0000313" key="15">
    <source>
        <dbReference type="EMBL" id="KAF4206540.1"/>
    </source>
</evidence>
<evidence type="ECO:0000256" key="1">
    <source>
        <dbReference type="ARBA" id="ARBA00001231"/>
    </source>
</evidence>
<evidence type="ECO:0000256" key="2">
    <source>
        <dbReference type="ARBA" id="ARBA00006285"/>
    </source>
</evidence>
<keyword evidence="11" id="KW-1133">Transmembrane helix</keyword>
<dbReference type="GO" id="GO:0016231">
    <property type="term" value="F:beta-N-acetylglucosaminidase activity"/>
    <property type="evidence" value="ECO:0007669"/>
    <property type="project" value="TreeGrafter"/>
</dbReference>
<dbReference type="InterPro" id="IPR017853">
    <property type="entry name" value="GH"/>
</dbReference>
<sequence length="832" mass="93369">MLRIPSPFTSRLSTRQLLLSSRPLTHFYRLHTSQSQPQHQVTKCCSKKEKENETQKSVLTLSFWSSKQGWKRAAVNTLRCLAGCTLGDFSALWVLQSFYGHWGMGAIMGVSMASGITTSILLETVLLRRGADKLPWGLAFRTATGMSLVSMLAMETVQNLVDYHLTGGVVLLDDPRFWAAALVSMGAGFFAPMPFLLLWFLMSFSLKPPFLRISLKRNLFNACVVGLIIVIMLLSSICAVVLAVASSVAAVSVNPLPAPRNITWASSGPKRLASYLTLRTDRGSNSQIVWQGWDRAWRTIVSLQWVPAATEAPISSFQPFPTATPSASTKSKRASSPLQFVDVKVDDLKADLQHGVDESYTLDVKEGSNTIQITAKTVWGALHAFSTLQQIVISDGKGGLIIEQPVSIQDAPLYPYRGIMIDTGRNFISVNKILEQLNAMSLSKLNVLHWHLDDTQSWPVQIKAHPEMVKDAYSVREIYSHADIRRIIAYARDRGIRVIPEVDMPSHSSSGWKQADPKMVACADSWWSNDVWQYHTAVQPNPGQLDIIYDKTYDIVRDVYNELSGVFTDNWFHVGADELQPNCFNFSTYVQAWFAEDPSRTYNDLSQYWVDHSVPIFRNVSEKRRLIMWEDIVLSPEHAHDVPKDIVMQTWNNGLEYIQNLTARGYDVIVSSSDFFYLDCGSGGYVTNDPRYDVMSNPDPSTPNFNYGGIGGSWCAPYKTWQRIYDYDFTTNLTDAQAKHIIGATAPLWSEQVDDVTVSSKFWPRAAALAELVWSGNRDANGKKRTTLMTQRILNFREYLLANGVQAGNLVPKYCLQHPHACDLYYDQSAVV</sequence>
<reference evidence="15" key="1">
    <citation type="journal article" date="2020" name="bioRxiv">
        <title>Genomic and phenotypic heterogeneity of clinical isolates of the human pathogens Aspergillus fumigatus, Aspergillus lentulus and Aspergillus fumigatiaffinis.</title>
        <authorList>
            <person name="dos Santos R.A.C."/>
            <person name="Steenwyk J.L."/>
            <person name="Rivero-Menendez O."/>
            <person name="Mead M.E."/>
            <person name="Silva L.P."/>
            <person name="Bastos R.W."/>
            <person name="Alastruey-Izquierdo A."/>
            <person name="Goldman G.H."/>
            <person name="Rokas A."/>
        </authorList>
    </citation>
    <scope>NUCLEOTIDE SEQUENCE</scope>
    <source>
        <strain evidence="15">CNM-CM8927</strain>
    </source>
</reference>
<accession>A0AAN6BRQ1</accession>
<dbReference type="Pfam" id="PF14845">
    <property type="entry name" value="Glycohydro_20b2"/>
    <property type="match status" value="1"/>
</dbReference>
<keyword evidence="6" id="KW-0325">Glycoprotein</keyword>
<gene>
    <name evidence="15" type="ORF">CNMCM8927_004736</name>
</gene>
<feature type="domain" description="DUF4396" evidence="13">
    <location>
        <begin position="70"/>
        <end position="195"/>
    </location>
</feature>